<feature type="binding site" evidence="3">
    <location>
        <position position="38"/>
    </location>
    <ligand>
        <name>ATP</name>
        <dbReference type="ChEBI" id="CHEBI:30616"/>
    </ligand>
</feature>
<dbReference type="SUPFAM" id="SSF56112">
    <property type="entry name" value="Protein kinase-like (PK-like)"/>
    <property type="match status" value="1"/>
</dbReference>
<dbReference type="CDD" id="cd14014">
    <property type="entry name" value="STKc_PknB_like"/>
    <property type="match status" value="1"/>
</dbReference>
<feature type="region of interest" description="Disordered" evidence="4">
    <location>
        <begin position="269"/>
        <end position="337"/>
    </location>
</feature>
<dbReference type="RefSeq" id="WP_119482681.1">
    <property type="nucleotide sequence ID" value="NZ_QXTG01000002.1"/>
</dbReference>
<sequence length="373" mass="39183">MTELFAGRYAFVDLLGSGGMGTVWRVWDAKRREYAAAKLLSRSDSTSLLRFIRESSWRVEHDHVVTPTGWAAEDDRVLFTMPLVRGGTVADLVRDFGALPLGLVLDLLDQLLAALTAVHAAGLVHRDVKPSNLLLEPPGSDRPRLRLSDFGIAAHVDDPRLTRIGEAVGTRGYAAPEVLRGADPDPAQDVYAVGVLAAELVTGRRPGAGASGLGDHPLAALVAAMTEDDPGRRPTAGGARRTVAGLTAAPGPERGGDPVEVFDHVPELPDGWAPDGPVPLDDAGTPVPVPAPASEARPEPEPEPAAVQAATRPAPTRPAATRILQEPGPDTEPLPPAMRPVPRRRGTGWLPLAVVLLLVGAVSLIGGAVLLLR</sequence>
<evidence type="ECO:0000313" key="8">
    <source>
        <dbReference type="Proteomes" id="UP000265742"/>
    </source>
</evidence>
<dbReference type="PANTHER" id="PTHR24359:SF1">
    <property type="entry name" value="INHIBITOR OF NUCLEAR FACTOR KAPPA-B KINASE EPSILON SUBUNIT HOMOLOG 1-RELATED"/>
    <property type="match status" value="1"/>
</dbReference>
<protein>
    <submittedName>
        <fullName evidence="7">Serine/threonine protein kinase</fullName>
    </submittedName>
</protein>
<dbReference type="AlphaFoldDB" id="A0A3A1TXS1"/>
<dbReference type="SMART" id="SM00220">
    <property type="entry name" value="S_TKc"/>
    <property type="match status" value="1"/>
</dbReference>
<evidence type="ECO:0000256" key="1">
    <source>
        <dbReference type="ARBA" id="ARBA00022741"/>
    </source>
</evidence>
<proteinExistence type="predicted"/>
<feature type="compositionally biased region" description="Low complexity" evidence="4">
    <location>
        <begin position="233"/>
        <end position="249"/>
    </location>
</feature>
<dbReference type="PANTHER" id="PTHR24359">
    <property type="entry name" value="SERINE/THREONINE-PROTEIN KINASE SBK1"/>
    <property type="match status" value="1"/>
</dbReference>
<dbReference type="GO" id="GO:0005524">
    <property type="term" value="F:ATP binding"/>
    <property type="evidence" value="ECO:0007669"/>
    <property type="project" value="UniProtKB-UniRule"/>
</dbReference>
<organism evidence="7 8">
    <name type="scientific">Amnibacterium setariae</name>
    <dbReference type="NCBI Taxonomy" id="2306585"/>
    <lineage>
        <taxon>Bacteria</taxon>
        <taxon>Bacillati</taxon>
        <taxon>Actinomycetota</taxon>
        <taxon>Actinomycetes</taxon>
        <taxon>Micrococcales</taxon>
        <taxon>Microbacteriaceae</taxon>
        <taxon>Amnibacterium</taxon>
    </lineage>
</organism>
<dbReference type="GO" id="GO:0004674">
    <property type="term" value="F:protein serine/threonine kinase activity"/>
    <property type="evidence" value="ECO:0007669"/>
    <property type="project" value="UniProtKB-KW"/>
</dbReference>
<keyword evidence="5" id="KW-0812">Transmembrane</keyword>
<keyword evidence="5" id="KW-1133">Transmembrane helix</keyword>
<feature type="compositionally biased region" description="Low complexity" evidence="4">
    <location>
        <begin position="304"/>
        <end position="322"/>
    </location>
</feature>
<feature type="transmembrane region" description="Helical" evidence="5">
    <location>
        <begin position="349"/>
        <end position="372"/>
    </location>
</feature>
<dbReference type="Gene3D" id="1.10.510.10">
    <property type="entry name" value="Transferase(Phosphotransferase) domain 1"/>
    <property type="match status" value="1"/>
</dbReference>
<dbReference type="InterPro" id="IPR011009">
    <property type="entry name" value="Kinase-like_dom_sf"/>
</dbReference>
<dbReference type="InterPro" id="IPR000719">
    <property type="entry name" value="Prot_kinase_dom"/>
</dbReference>
<keyword evidence="7" id="KW-0723">Serine/threonine-protein kinase</keyword>
<dbReference type="PROSITE" id="PS00107">
    <property type="entry name" value="PROTEIN_KINASE_ATP"/>
    <property type="match status" value="1"/>
</dbReference>
<gene>
    <name evidence="7" type="ORF">D1781_13105</name>
</gene>
<keyword evidence="2 3" id="KW-0067">ATP-binding</keyword>
<evidence type="ECO:0000256" key="5">
    <source>
        <dbReference type="SAM" id="Phobius"/>
    </source>
</evidence>
<feature type="domain" description="Protein kinase" evidence="6">
    <location>
        <begin position="9"/>
        <end position="329"/>
    </location>
</feature>
<keyword evidence="1 3" id="KW-0547">Nucleotide-binding</keyword>
<dbReference type="PROSITE" id="PS50011">
    <property type="entry name" value="PROTEIN_KINASE_DOM"/>
    <property type="match status" value="1"/>
</dbReference>
<feature type="region of interest" description="Disordered" evidence="4">
    <location>
        <begin position="229"/>
        <end position="256"/>
    </location>
</feature>
<dbReference type="PROSITE" id="PS00108">
    <property type="entry name" value="PROTEIN_KINASE_ST"/>
    <property type="match status" value="1"/>
</dbReference>
<evidence type="ECO:0000313" key="7">
    <source>
        <dbReference type="EMBL" id="RIX28371.1"/>
    </source>
</evidence>
<keyword evidence="7" id="KW-0418">Kinase</keyword>
<evidence type="ECO:0000259" key="6">
    <source>
        <dbReference type="PROSITE" id="PS50011"/>
    </source>
</evidence>
<accession>A0A3A1TXS1</accession>
<reference evidence="8" key="1">
    <citation type="submission" date="2018-09" db="EMBL/GenBank/DDBJ databases">
        <authorList>
            <person name="Kim I."/>
        </authorList>
    </citation>
    <scope>NUCLEOTIDE SEQUENCE [LARGE SCALE GENOMIC DNA]</scope>
    <source>
        <strain evidence="8">DD4a</strain>
    </source>
</reference>
<keyword evidence="8" id="KW-1185">Reference proteome</keyword>
<comment type="caution">
    <text evidence="7">The sequence shown here is derived from an EMBL/GenBank/DDBJ whole genome shotgun (WGS) entry which is preliminary data.</text>
</comment>
<keyword evidence="5" id="KW-0472">Membrane</keyword>
<dbReference type="OrthoDB" id="9762169at2"/>
<name>A0A3A1TXS1_9MICO</name>
<dbReference type="Pfam" id="PF00069">
    <property type="entry name" value="Pkinase"/>
    <property type="match status" value="1"/>
</dbReference>
<dbReference type="Proteomes" id="UP000265742">
    <property type="component" value="Unassembled WGS sequence"/>
</dbReference>
<evidence type="ECO:0000256" key="4">
    <source>
        <dbReference type="SAM" id="MobiDB-lite"/>
    </source>
</evidence>
<evidence type="ECO:0000256" key="3">
    <source>
        <dbReference type="PROSITE-ProRule" id="PRU10141"/>
    </source>
</evidence>
<dbReference type="EMBL" id="QXTG01000002">
    <property type="protein sequence ID" value="RIX28371.1"/>
    <property type="molecule type" value="Genomic_DNA"/>
</dbReference>
<evidence type="ECO:0000256" key="2">
    <source>
        <dbReference type="ARBA" id="ARBA00022840"/>
    </source>
</evidence>
<keyword evidence="7" id="KW-0808">Transferase</keyword>
<dbReference type="InterPro" id="IPR017441">
    <property type="entry name" value="Protein_kinase_ATP_BS"/>
</dbReference>
<dbReference type="Gene3D" id="3.30.200.20">
    <property type="entry name" value="Phosphorylase Kinase, domain 1"/>
    <property type="match status" value="1"/>
</dbReference>
<dbReference type="InterPro" id="IPR008271">
    <property type="entry name" value="Ser/Thr_kinase_AS"/>
</dbReference>